<sequence>MSLRLATFNVENLLTRFDYTGFRNQLRQDRVLQLFDVRNEEVYQQLEAARVVAATDDTRQMTALAIADADADIICLQEVDNMAALQAFEYGYLYRMVGNGYRQKYLIEGNDSRGIDVAVMMREETRDGQPIVLNDIKSHAMVTYSDFGLFNDELAELGHHVEDKIFKRDCLELHLHIGGVPFSLYVIHLKSMGPPRRDAGRSSHHRRSVWRRSYGVEEFRDLRRHERLPGMDRCHRHAPHRLSLRAAERGEGQCARCLQP</sequence>
<evidence type="ECO:0000313" key="1">
    <source>
        <dbReference type="EMBL" id="SCB08162.1"/>
    </source>
</evidence>
<dbReference type="SUPFAM" id="SSF56219">
    <property type="entry name" value="DNase I-like"/>
    <property type="match status" value="1"/>
</dbReference>
<dbReference type="InterPro" id="IPR036691">
    <property type="entry name" value="Endo/exonu/phosph_ase_sf"/>
</dbReference>
<gene>
    <name evidence="1" type="ORF">GA0061100_101273</name>
</gene>
<keyword evidence="1" id="KW-0269">Exonuclease</keyword>
<dbReference type="EMBL" id="FMAC01000001">
    <property type="protein sequence ID" value="SCB08162.1"/>
    <property type="molecule type" value="Genomic_DNA"/>
</dbReference>
<accession>A0A1C3TYI4</accession>
<reference evidence="2" key="1">
    <citation type="submission" date="2016-08" db="EMBL/GenBank/DDBJ databases">
        <authorList>
            <person name="Varghese N."/>
            <person name="Submissions Spin"/>
        </authorList>
    </citation>
    <scope>NUCLEOTIDE SEQUENCE [LARGE SCALE GENOMIC DNA]</scope>
    <source>
        <strain evidence="2">CCBAU 57015</strain>
    </source>
</reference>
<organism evidence="1 2">
    <name type="scientific">Rhizobium hainanense</name>
    <dbReference type="NCBI Taxonomy" id="52131"/>
    <lineage>
        <taxon>Bacteria</taxon>
        <taxon>Pseudomonadati</taxon>
        <taxon>Pseudomonadota</taxon>
        <taxon>Alphaproteobacteria</taxon>
        <taxon>Hyphomicrobiales</taxon>
        <taxon>Rhizobiaceae</taxon>
        <taxon>Rhizobium/Agrobacterium group</taxon>
        <taxon>Rhizobium</taxon>
    </lineage>
</organism>
<dbReference type="Gene3D" id="3.60.10.10">
    <property type="entry name" value="Endonuclease/exonuclease/phosphatase"/>
    <property type="match status" value="1"/>
</dbReference>
<keyword evidence="2" id="KW-1185">Reference proteome</keyword>
<dbReference type="GO" id="GO:0004527">
    <property type="term" value="F:exonuclease activity"/>
    <property type="evidence" value="ECO:0007669"/>
    <property type="project" value="UniProtKB-KW"/>
</dbReference>
<dbReference type="AlphaFoldDB" id="A0A1C3TYI4"/>
<dbReference type="STRING" id="52131.GA0061100_101273"/>
<name>A0A1C3TYI4_9HYPH</name>
<proteinExistence type="predicted"/>
<protein>
    <submittedName>
        <fullName evidence="1">Endonuclease/Exonuclease/phosphatase family protein</fullName>
    </submittedName>
</protein>
<keyword evidence="1" id="KW-0255">Endonuclease</keyword>
<keyword evidence="1" id="KW-0378">Hydrolase</keyword>
<keyword evidence="1" id="KW-0540">Nuclease</keyword>
<evidence type="ECO:0000313" key="2">
    <source>
        <dbReference type="Proteomes" id="UP000186228"/>
    </source>
</evidence>
<dbReference type="Proteomes" id="UP000186228">
    <property type="component" value="Unassembled WGS sequence"/>
</dbReference>
<dbReference type="GO" id="GO:0004519">
    <property type="term" value="F:endonuclease activity"/>
    <property type="evidence" value="ECO:0007669"/>
    <property type="project" value="UniProtKB-KW"/>
</dbReference>